<dbReference type="Gene3D" id="3.20.20.70">
    <property type="entry name" value="Aldolase class I"/>
    <property type="match status" value="1"/>
</dbReference>
<dbReference type="HAMAP" id="MF_00135">
    <property type="entry name" value="PRAI"/>
    <property type="match status" value="1"/>
</dbReference>
<dbReference type="InterPro" id="IPR011060">
    <property type="entry name" value="RibuloseP-bd_barrel"/>
</dbReference>
<protein>
    <recommendedName>
        <fullName evidence="4 9">N-(5'-phosphoribosyl)anthranilate isomerase</fullName>
        <shortName evidence="9">PRAI</shortName>
        <ecNumber evidence="3 9">5.3.1.24</ecNumber>
    </recommendedName>
</protein>
<keyword evidence="5 9" id="KW-0028">Amino-acid biosynthesis</keyword>
<evidence type="ECO:0000256" key="4">
    <source>
        <dbReference type="ARBA" id="ARBA00022272"/>
    </source>
</evidence>
<evidence type="ECO:0000256" key="8">
    <source>
        <dbReference type="ARBA" id="ARBA00023235"/>
    </source>
</evidence>
<comment type="catalytic activity">
    <reaction evidence="1 9">
        <text>N-(5-phospho-beta-D-ribosyl)anthranilate = 1-(2-carboxyphenylamino)-1-deoxy-D-ribulose 5-phosphate</text>
        <dbReference type="Rhea" id="RHEA:21540"/>
        <dbReference type="ChEBI" id="CHEBI:18277"/>
        <dbReference type="ChEBI" id="CHEBI:58613"/>
        <dbReference type="EC" id="5.3.1.24"/>
    </reaction>
</comment>
<evidence type="ECO:0000313" key="11">
    <source>
        <dbReference type="EMBL" id="RHB31398.1"/>
    </source>
</evidence>
<dbReference type="GO" id="GO:0004640">
    <property type="term" value="F:phosphoribosylanthranilate isomerase activity"/>
    <property type="evidence" value="ECO:0007669"/>
    <property type="project" value="UniProtKB-UniRule"/>
</dbReference>
<evidence type="ECO:0000256" key="3">
    <source>
        <dbReference type="ARBA" id="ARBA00012572"/>
    </source>
</evidence>
<organism evidence="11 12">
    <name type="scientific">Bacteroides nordii</name>
    <dbReference type="NCBI Taxonomy" id="291645"/>
    <lineage>
        <taxon>Bacteria</taxon>
        <taxon>Pseudomonadati</taxon>
        <taxon>Bacteroidota</taxon>
        <taxon>Bacteroidia</taxon>
        <taxon>Bacteroidales</taxon>
        <taxon>Bacteroidaceae</taxon>
        <taxon>Bacteroides</taxon>
    </lineage>
</organism>
<accession>A0A413VCV7</accession>
<evidence type="ECO:0000256" key="1">
    <source>
        <dbReference type="ARBA" id="ARBA00001164"/>
    </source>
</evidence>
<keyword evidence="7 9" id="KW-0057">Aromatic amino acid biosynthesis</keyword>
<dbReference type="EMBL" id="QSGO01000022">
    <property type="protein sequence ID" value="RHB31398.1"/>
    <property type="molecule type" value="Genomic_DNA"/>
</dbReference>
<evidence type="ECO:0000256" key="7">
    <source>
        <dbReference type="ARBA" id="ARBA00023141"/>
    </source>
</evidence>
<dbReference type="Proteomes" id="UP000284379">
    <property type="component" value="Unassembled WGS sequence"/>
</dbReference>
<comment type="similarity">
    <text evidence="9">Belongs to the TrpF family.</text>
</comment>
<dbReference type="RefSeq" id="WP_002560843.1">
    <property type="nucleotide sequence ID" value="NZ_CABJFV010000022.1"/>
</dbReference>
<evidence type="ECO:0000256" key="5">
    <source>
        <dbReference type="ARBA" id="ARBA00022605"/>
    </source>
</evidence>
<dbReference type="GeneID" id="69501743"/>
<dbReference type="InterPro" id="IPR001240">
    <property type="entry name" value="PRAI_dom"/>
</dbReference>
<dbReference type="InterPro" id="IPR044643">
    <property type="entry name" value="TrpF_fam"/>
</dbReference>
<feature type="domain" description="N-(5'phosphoribosyl) anthranilate isomerase (PRAI)" evidence="10">
    <location>
        <begin position="8"/>
        <end position="202"/>
    </location>
</feature>
<dbReference type="InterPro" id="IPR013785">
    <property type="entry name" value="Aldolase_TIM"/>
</dbReference>
<keyword evidence="6 9" id="KW-0822">Tryptophan biosynthesis</keyword>
<dbReference type="UniPathway" id="UPA00035">
    <property type="reaction ID" value="UER00042"/>
</dbReference>
<reference evidence="11 12" key="1">
    <citation type="submission" date="2018-08" db="EMBL/GenBank/DDBJ databases">
        <title>A genome reference for cultivated species of the human gut microbiota.</title>
        <authorList>
            <person name="Zou Y."/>
            <person name="Xue W."/>
            <person name="Luo G."/>
        </authorList>
    </citation>
    <scope>NUCLEOTIDE SEQUENCE [LARGE SCALE GENOMIC DNA]</scope>
    <source>
        <strain evidence="11 12">AM40-30BH</strain>
    </source>
</reference>
<name>A0A413VCV7_9BACE</name>
<keyword evidence="8 9" id="KW-0413">Isomerase</keyword>
<dbReference type="AlphaFoldDB" id="A0A413VCV7"/>
<evidence type="ECO:0000256" key="6">
    <source>
        <dbReference type="ARBA" id="ARBA00022822"/>
    </source>
</evidence>
<evidence type="ECO:0000256" key="9">
    <source>
        <dbReference type="HAMAP-Rule" id="MF_00135"/>
    </source>
</evidence>
<dbReference type="EC" id="5.3.1.24" evidence="3 9"/>
<sequence>MVNNKLIKVCGMCEGENIREVESPDIDMIGFIFYPKSPRYLCEMPDYMPANARRVGVFVNEDKQTIEMFADRFSLDFIQLHGNESPEYCRSLQLSGLKLIKAFPIASRKDLQNVHNYSNFCKYFLFDTKCEQRGGSGNQFDWSILHIYKGRTPFILSGGINPYSAKALKEFQHPLLVGYDLNSRFEVKPGKKDAQRIHLFLNELR</sequence>
<dbReference type="PANTHER" id="PTHR42894">
    <property type="entry name" value="N-(5'-PHOSPHORIBOSYL)ANTHRANILATE ISOMERASE"/>
    <property type="match status" value="1"/>
</dbReference>
<comment type="caution">
    <text evidence="11">The sequence shown here is derived from an EMBL/GenBank/DDBJ whole genome shotgun (WGS) entry which is preliminary data.</text>
</comment>
<dbReference type="GO" id="GO:0000162">
    <property type="term" value="P:L-tryptophan biosynthetic process"/>
    <property type="evidence" value="ECO:0007669"/>
    <property type="project" value="UniProtKB-UniRule"/>
</dbReference>
<dbReference type="SUPFAM" id="SSF51366">
    <property type="entry name" value="Ribulose-phoshate binding barrel"/>
    <property type="match status" value="1"/>
</dbReference>
<gene>
    <name evidence="9" type="primary">trpF</name>
    <name evidence="11" type="ORF">DW888_17835</name>
</gene>
<evidence type="ECO:0000256" key="2">
    <source>
        <dbReference type="ARBA" id="ARBA00004664"/>
    </source>
</evidence>
<evidence type="ECO:0000313" key="12">
    <source>
        <dbReference type="Proteomes" id="UP000284379"/>
    </source>
</evidence>
<dbReference type="CDD" id="cd00405">
    <property type="entry name" value="PRAI"/>
    <property type="match status" value="1"/>
</dbReference>
<dbReference type="Pfam" id="PF00697">
    <property type="entry name" value="PRAI"/>
    <property type="match status" value="1"/>
</dbReference>
<evidence type="ECO:0000259" key="10">
    <source>
        <dbReference type="Pfam" id="PF00697"/>
    </source>
</evidence>
<dbReference type="PANTHER" id="PTHR42894:SF1">
    <property type="entry name" value="N-(5'-PHOSPHORIBOSYL)ANTHRANILATE ISOMERASE"/>
    <property type="match status" value="1"/>
</dbReference>
<comment type="pathway">
    <text evidence="2 9">Amino-acid biosynthesis; L-tryptophan biosynthesis; L-tryptophan from chorismate: step 3/5.</text>
</comment>
<proteinExistence type="inferred from homology"/>